<name>A0ABP8VYC2_9PSEU</name>
<comment type="catalytic activity">
    <reaction evidence="9">
        <text>(6S)-5,6,7,8-tetrahydrofolyl-(gamma-L-Glu)(n) + L-glutamate + ATP = (6S)-5,6,7,8-tetrahydrofolyl-(gamma-L-Glu)(n+1) + ADP + phosphate + H(+)</text>
        <dbReference type="Rhea" id="RHEA:10580"/>
        <dbReference type="Rhea" id="RHEA-COMP:14738"/>
        <dbReference type="Rhea" id="RHEA-COMP:14740"/>
        <dbReference type="ChEBI" id="CHEBI:15378"/>
        <dbReference type="ChEBI" id="CHEBI:29985"/>
        <dbReference type="ChEBI" id="CHEBI:30616"/>
        <dbReference type="ChEBI" id="CHEBI:43474"/>
        <dbReference type="ChEBI" id="CHEBI:141005"/>
        <dbReference type="ChEBI" id="CHEBI:456216"/>
        <dbReference type="EC" id="6.3.2.17"/>
    </reaction>
</comment>
<comment type="caution">
    <text evidence="13">The sequence shown here is derived from an EMBL/GenBank/DDBJ whole genome shotgun (WGS) entry which is preliminary data.</text>
</comment>
<feature type="domain" description="Mur ligase central" evidence="12">
    <location>
        <begin position="99"/>
        <end position="325"/>
    </location>
</feature>
<keyword evidence="3" id="KW-0436">Ligase</keyword>
<dbReference type="Gene3D" id="3.90.190.20">
    <property type="entry name" value="Mur ligase, C-terminal domain"/>
    <property type="match status" value="1"/>
</dbReference>
<dbReference type="SUPFAM" id="SSF53623">
    <property type="entry name" value="MurD-like peptide ligases, catalytic domain"/>
    <property type="match status" value="1"/>
</dbReference>
<proteinExistence type="inferred from homology"/>
<keyword evidence="4" id="KW-0479">Metal-binding</keyword>
<evidence type="ECO:0000259" key="12">
    <source>
        <dbReference type="Pfam" id="PF08245"/>
    </source>
</evidence>
<dbReference type="InterPro" id="IPR036615">
    <property type="entry name" value="Mur_ligase_C_dom_sf"/>
</dbReference>
<dbReference type="RefSeq" id="WP_425569360.1">
    <property type="nucleotide sequence ID" value="NZ_BAABIC010000002.1"/>
</dbReference>
<dbReference type="NCBIfam" id="NF047860">
    <property type="entry name" value="Tet-DihydfolSynFolCMyb"/>
    <property type="match status" value="1"/>
</dbReference>
<dbReference type="InterPro" id="IPR036565">
    <property type="entry name" value="Mur-like_cat_sf"/>
</dbReference>
<dbReference type="Gene3D" id="3.40.1190.10">
    <property type="entry name" value="Mur-like, catalytic domain"/>
    <property type="match status" value="1"/>
</dbReference>
<dbReference type="SUPFAM" id="SSF53244">
    <property type="entry name" value="MurD-like peptide ligases, peptide-binding domain"/>
    <property type="match status" value="1"/>
</dbReference>
<dbReference type="InterPro" id="IPR001645">
    <property type="entry name" value="Folylpolyglutamate_synth"/>
</dbReference>
<evidence type="ECO:0000313" key="14">
    <source>
        <dbReference type="Proteomes" id="UP001500325"/>
    </source>
</evidence>
<organism evidence="13 14">
    <name type="scientific">Pseudonocardia yuanmonensis</name>
    <dbReference type="NCBI Taxonomy" id="1095914"/>
    <lineage>
        <taxon>Bacteria</taxon>
        <taxon>Bacillati</taxon>
        <taxon>Actinomycetota</taxon>
        <taxon>Actinomycetes</taxon>
        <taxon>Pseudonocardiales</taxon>
        <taxon>Pseudonocardiaceae</taxon>
        <taxon>Pseudonocardia</taxon>
    </lineage>
</organism>
<evidence type="ECO:0000256" key="5">
    <source>
        <dbReference type="ARBA" id="ARBA00022741"/>
    </source>
</evidence>
<evidence type="ECO:0000256" key="8">
    <source>
        <dbReference type="ARBA" id="ARBA00030592"/>
    </source>
</evidence>
<dbReference type="PANTHER" id="PTHR11136:SF0">
    <property type="entry name" value="DIHYDROFOLATE SYNTHETASE-RELATED"/>
    <property type="match status" value="1"/>
</dbReference>
<dbReference type="NCBIfam" id="TIGR01499">
    <property type="entry name" value="folC"/>
    <property type="match status" value="1"/>
</dbReference>
<dbReference type="InterPro" id="IPR004101">
    <property type="entry name" value="Mur_ligase_C"/>
</dbReference>
<evidence type="ECO:0000256" key="3">
    <source>
        <dbReference type="ARBA" id="ARBA00022598"/>
    </source>
</evidence>
<evidence type="ECO:0000259" key="11">
    <source>
        <dbReference type="Pfam" id="PF02875"/>
    </source>
</evidence>
<dbReference type="Pfam" id="PF02875">
    <property type="entry name" value="Mur_ligase_C"/>
    <property type="match status" value="1"/>
</dbReference>
<keyword evidence="5" id="KW-0547">Nucleotide-binding</keyword>
<dbReference type="InterPro" id="IPR018109">
    <property type="entry name" value="Folylpolyglutamate_synth_CS"/>
</dbReference>
<evidence type="ECO:0000256" key="1">
    <source>
        <dbReference type="ARBA" id="ARBA00008276"/>
    </source>
</evidence>
<evidence type="ECO:0000256" key="7">
    <source>
        <dbReference type="ARBA" id="ARBA00022842"/>
    </source>
</evidence>
<dbReference type="EC" id="6.3.2.17" evidence="2"/>
<dbReference type="InterPro" id="IPR013221">
    <property type="entry name" value="Mur_ligase_cen"/>
</dbReference>
<sequence>MTDPEPPEGPEGTGEVPAPEEQAQDAVIAHVLDQIRGSDTPDVVPAQSTVAEYAEFLAVEAELDRRWPETVMEPSLDRIRGLVEVLGDPQNGYPVVHLTGTNGKTSTSRMVDALLSEIGLRTGRYTSPHLQRATERINLDNRPVSPARYVQAYRDVEPFVELLDAKNEIRLSKFEVLTAMAYSAFADAPVEAGIVEVGLGGRWDATNVVDARVAVITPIGLDHAEYLGTDLLGIAREKAGIIKPGSVAVLAAQDKAVAEVLIERCAEVDAQVAREGAEFGVRERELAVGGQRLELQGLSGRYDEIFLPLHGEHQASNAAIALAAAEALVGAGPQQPLDPEAVRAAFASVTSPGRLEPMQGGPGRPTVLIDAAHNPHGARALAAALMSEFRFTRLVAVVGVMRDKDAKGLLEALEPAVHEVVVTMNSSPRAMDPDELAALAVEVFGRERVSVEPQLAAAIDEGVELAEEAGDSGVGVIVTGSVVTAGEARSIFGKEPA</sequence>
<feature type="domain" description="Mur ligase C-terminal" evidence="11">
    <location>
        <begin position="353"/>
        <end position="481"/>
    </location>
</feature>
<dbReference type="PANTHER" id="PTHR11136">
    <property type="entry name" value="FOLYLPOLYGLUTAMATE SYNTHASE-RELATED"/>
    <property type="match status" value="1"/>
</dbReference>
<keyword evidence="14" id="KW-1185">Reference proteome</keyword>
<reference evidence="14" key="1">
    <citation type="journal article" date="2019" name="Int. J. Syst. Evol. Microbiol.">
        <title>The Global Catalogue of Microorganisms (GCM) 10K type strain sequencing project: providing services to taxonomists for standard genome sequencing and annotation.</title>
        <authorList>
            <consortium name="The Broad Institute Genomics Platform"/>
            <consortium name="The Broad Institute Genome Sequencing Center for Infectious Disease"/>
            <person name="Wu L."/>
            <person name="Ma J."/>
        </authorList>
    </citation>
    <scope>NUCLEOTIDE SEQUENCE [LARGE SCALE GENOMIC DNA]</scope>
    <source>
        <strain evidence="14">JCM 18055</strain>
    </source>
</reference>
<feature type="region of interest" description="Disordered" evidence="10">
    <location>
        <begin position="1"/>
        <end position="22"/>
    </location>
</feature>
<dbReference type="Proteomes" id="UP001500325">
    <property type="component" value="Unassembled WGS sequence"/>
</dbReference>
<evidence type="ECO:0000256" key="10">
    <source>
        <dbReference type="SAM" id="MobiDB-lite"/>
    </source>
</evidence>
<evidence type="ECO:0000256" key="2">
    <source>
        <dbReference type="ARBA" id="ARBA00013025"/>
    </source>
</evidence>
<keyword evidence="6" id="KW-0067">ATP-binding</keyword>
<gene>
    <name evidence="13" type="ORF">GCM10023215_05340</name>
</gene>
<dbReference type="PROSITE" id="PS01012">
    <property type="entry name" value="FOLYLPOLYGLU_SYNT_2"/>
    <property type="match status" value="1"/>
</dbReference>
<dbReference type="EMBL" id="BAABIC010000002">
    <property type="protein sequence ID" value="GAA4676158.1"/>
    <property type="molecule type" value="Genomic_DNA"/>
</dbReference>
<protein>
    <recommendedName>
        <fullName evidence="2">tetrahydrofolate synthase</fullName>
        <ecNumber evidence="2">6.3.2.17</ecNumber>
    </recommendedName>
    <alternativeName>
        <fullName evidence="8">Tetrahydrofolylpolyglutamate synthase</fullName>
    </alternativeName>
</protein>
<evidence type="ECO:0000256" key="9">
    <source>
        <dbReference type="ARBA" id="ARBA00047493"/>
    </source>
</evidence>
<evidence type="ECO:0000313" key="13">
    <source>
        <dbReference type="EMBL" id="GAA4676158.1"/>
    </source>
</evidence>
<keyword evidence="7" id="KW-0460">Magnesium</keyword>
<dbReference type="Pfam" id="PF08245">
    <property type="entry name" value="Mur_ligase_M"/>
    <property type="match status" value="1"/>
</dbReference>
<accession>A0ABP8VYC2</accession>
<evidence type="ECO:0000256" key="6">
    <source>
        <dbReference type="ARBA" id="ARBA00022840"/>
    </source>
</evidence>
<comment type="similarity">
    <text evidence="1">Belongs to the folylpolyglutamate synthase family.</text>
</comment>
<evidence type="ECO:0000256" key="4">
    <source>
        <dbReference type="ARBA" id="ARBA00022723"/>
    </source>
</evidence>